<evidence type="ECO:0000313" key="1">
    <source>
        <dbReference type="EMBL" id="KAF9622742.1"/>
    </source>
</evidence>
<organism evidence="1 2">
    <name type="scientific">Coptis chinensis</name>
    <dbReference type="NCBI Taxonomy" id="261450"/>
    <lineage>
        <taxon>Eukaryota</taxon>
        <taxon>Viridiplantae</taxon>
        <taxon>Streptophyta</taxon>
        <taxon>Embryophyta</taxon>
        <taxon>Tracheophyta</taxon>
        <taxon>Spermatophyta</taxon>
        <taxon>Magnoliopsida</taxon>
        <taxon>Ranunculales</taxon>
        <taxon>Ranunculaceae</taxon>
        <taxon>Coptidoideae</taxon>
        <taxon>Coptis</taxon>
    </lineage>
</organism>
<dbReference type="EMBL" id="JADFTS010000002">
    <property type="protein sequence ID" value="KAF9622742.1"/>
    <property type="molecule type" value="Genomic_DNA"/>
</dbReference>
<name>A0A835IUZ5_9MAGN</name>
<evidence type="ECO:0000313" key="2">
    <source>
        <dbReference type="Proteomes" id="UP000631114"/>
    </source>
</evidence>
<proteinExistence type="predicted"/>
<feature type="non-terminal residue" evidence="1">
    <location>
        <position position="258"/>
    </location>
</feature>
<dbReference type="OrthoDB" id="999899at2759"/>
<dbReference type="Proteomes" id="UP000631114">
    <property type="component" value="Unassembled WGS sequence"/>
</dbReference>
<reference evidence="1 2" key="1">
    <citation type="submission" date="2020-10" db="EMBL/GenBank/DDBJ databases">
        <title>The Coptis chinensis genome and diversification of protoberbering-type alkaloids.</title>
        <authorList>
            <person name="Wang B."/>
            <person name="Shu S."/>
            <person name="Song C."/>
            <person name="Liu Y."/>
        </authorList>
    </citation>
    <scope>NUCLEOTIDE SEQUENCE [LARGE SCALE GENOMIC DNA]</scope>
    <source>
        <strain evidence="1">HL-2020</strain>
        <tissue evidence="1">Leaf</tissue>
    </source>
</reference>
<dbReference type="AlphaFoldDB" id="A0A835IUZ5"/>
<accession>A0A835IUZ5</accession>
<keyword evidence="2" id="KW-1185">Reference proteome</keyword>
<sequence length="258" mass="30214">IGELFPTFIKNIISRIHLKPCVTSDSLRWLGNRKGEFSVKSVFHLISKHENQAHYSTLNFRTVKLIWKLRHLESDYHLFFECEWIKAVWFASIVSLKVADHIYTDCRQWIELFISWMEADCDDLNRRGLFCLCFLYEIWKHRNYVKFERGVLNMRTIWHNSNSSWITNLEAFRSDDVTIIISASQHNNLFTHTCPHIFYDATYDRVSCKGVVGALCKNEQGAVLGASFTKFKANNAMEAEYIAIELSCKMLRQLVLSL</sequence>
<protein>
    <submittedName>
        <fullName evidence="1">Uncharacterized protein</fullName>
    </submittedName>
</protein>
<gene>
    <name evidence="1" type="ORF">IFM89_032922</name>
</gene>
<comment type="caution">
    <text evidence="1">The sequence shown here is derived from an EMBL/GenBank/DDBJ whole genome shotgun (WGS) entry which is preliminary data.</text>
</comment>